<dbReference type="PANTHER" id="PTHR12618:SF20">
    <property type="entry name" value="PHD AND RING FINGER DOMAIN-CONTAINING PROTEIN 1"/>
    <property type="match status" value="1"/>
</dbReference>
<gene>
    <name evidence="3" type="ORF">HK105_207476</name>
</gene>
<comment type="caution">
    <text evidence="3">The sequence shown here is derived from an EMBL/GenBank/DDBJ whole genome shotgun (WGS) entry which is preliminary data.</text>
</comment>
<accession>A0ABR4N0P9</accession>
<dbReference type="PROSITE" id="PS50005">
    <property type="entry name" value="TPR"/>
    <property type="match status" value="1"/>
</dbReference>
<dbReference type="InterPro" id="IPR011990">
    <property type="entry name" value="TPR-like_helical_dom_sf"/>
</dbReference>
<evidence type="ECO:0008006" key="5">
    <source>
        <dbReference type="Google" id="ProtNLM"/>
    </source>
</evidence>
<evidence type="ECO:0000256" key="1">
    <source>
        <dbReference type="PROSITE-ProRule" id="PRU00339"/>
    </source>
</evidence>
<reference evidence="3 4" key="1">
    <citation type="submission" date="2023-09" db="EMBL/GenBank/DDBJ databases">
        <title>Pangenome analysis of Batrachochytrium dendrobatidis and related Chytrids.</title>
        <authorList>
            <person name="Yacoub M.N."/>
            <person name="Stajich J.E."/>
            <person name="James T.Y."/>
        </authorList>
    </citation>
    <scope>NUCLEOTIDE SEQUENCE [LARGE SCALE GENOMIC DNA]</scope>
    <source>
        <strain evidence="3 4">JEL0888</strain>
    </source>
</reference>
<feature type="compositionally biased region" description="Basic and acidic residues" evidence="2">
    <location>
        <begin position="210"/>
        <end position="219"/>
    </location>
</feature>
<dbReference type="SMART" id="SM00028">
    <property type="entry name" value="TPR"/>
    <property type="match status" value="1"/>
</dbReference>
<evidence type="ECO:0000313" key="3">
    <source>
        <dbReference type="EMBL" id="KAL2913021.1"/>
    </source>
</evidence>
<proteinExistence type="predicted"/>
<keyword evidence="1" id="KW-0802">TPR repeat</keyword>
<dbReference type="InterPro" id="IPR019734">
    <property type="entry name" value="TPR_rpt"/>
</dbReference>
<dbReference type="EMBL" id="JADGIZ020000053">
    <property type="protein sequence ID" value="KAL2913021.1"/>
    <property type="molecule type" value="Genomic_DNA"/>
</dbReference>
<sequence length="337" mass="37882">MQRESSRQPTRETEKAVLSELESLVSSKQLPHKCRALGRDRIELDTLNPKCFDAFLDAFDIDSHLTLSIKVAETEAPLDYLSLQREQNKDVEEGVSLARNGREEDALKKYKAALDMDADCVDALVARGAALVKLGRLVPAVKDLERAVSLDPSDKNAQKYLQQARDALGQELQSRKSLLRGEFVMPADFDPRNAAPAAATHELYPLIPDLGHEDREMERHRTRHRSSKKTKKKRKRKKSHRSRGSSSESDSADTDSDASSRRTNSSQDGSHDDREVRRRRSKAKSSSKKSKSKKKHRSKKKRGRSRSRSRSPRGSRSRSPAAEPASPVQEGLPRPSE</sequence>
<dbReference type="PANTHER" id="PTHR12618">
    <property type="entry name" value="PHD AND RING FINGER DOMAIN-CONTAINING PROTEIN 1"/>
    <property type="match status" value="1"/>
</dbReference>
<evidence type="ECO:0000313" key="4">
    <source>
        <dbReference type="Proteomes" id="UP001527925"/>
    </source>
</evidence>
<feature type="compositionally biased region" description="Basic residues" evidence="2">
    <location>
        <begin position="220"/>
        <end position="243"/>
    </location>
</feature>
<feature type="region of interest" description="Disordered" evidence="2">
    <location>
        <begin position="210"/>
        <end position="337"/>
    </location>
</feature>
<organism evidence="3 4">
    <name type="scientific">Polyrhizophydium stewartii</name>
    <dbReference type="NCBI Taxonomy" id="2732419"/>
    <lineage>
        <taxon>Eukaryota</taxon>
        <taxon>Fungi</taxon>
        <taxon>Fungi incertae sedis</taxon>
        <taxon>Chytridiomycota</taxon>
        <taxon>Chytridiomycota incertae sedis</taxon>
        <taxon>Chytridiomycetes</taxon>
        <taxon>Rhizophydiales</taxon>
        <taxon>Rhizophydiales incertae sedis</taxon>
        <taxon>Polyrhizophydium</taxon>
    </lineage>
</organism>
<name>A0ABR4N0P9_9FUNG</name>
<evidence type="ECO:0000256" key="2">
    <source>
        <dbReference type="SAM" id="MobiDB-lite"/>
    </source>
</evidence>
<dbReference type="InterPro" id="IPR047157">
    <property type="entry name" value="PHRF1/Atg35"/>
</dbReference>
<keyword evidence="4" id="KW-1185">Reference proteome</keyword>
<feature type="compositionally biased region" description="Basic residues" evidence="2">
    <location>
        <begin position="277"/>
        <end position="316"/>
    </location>
</feature>
<dbReference type="SUPFAM" id="SSF48452">
    <property type="entry name" value="TPR-like"/>
    <property type="match status" value="1"/>
</dbReference>
<feature type="repeat" description="TPR" evidence="1">
    <location>
        <begin position="121"/>
        <end position="154"/>
    </location>
</feature>
<dbReference type="Proteomes" id="UP001527925">
    <property type="component" value="Unassembled WGS sequence"/>
</dbReference>
<dbReference type="Gene3D" id="1.25.40.10">
    <property type="entry name" value="Tetratricopeptide repeat domain"/>
    <property type="match status" value="1"/>
</dbReference>
<protein>
    <recommendedName>
        <fullName evidence="5">Tetratricopeptide repeat protein</fullName>
    </recommendedName>
</protein>